<keyword evidence="2" id="KW-1185">Reference proteome</keyword>
<gene>
    <name evidence="1" type="ORF">Daesc_010507</name>
</gene>
<accession>A0AAX6M8J2</accession>
<protein>
    <recommendedName>
        <fullName evidence="3">Alpha-1,3-mannosyltransferase CMT1</fullName>
    </recommendedName>
</protein>
<comment type="caution">
    <text evidence="1">The sequence shown here is derived from an EMBL/GenBank/DDBJ whole genome shotgun (WGS) entry which is preliminary data.</text>
</comment>
<dbReference type="EMBL" id="JBANMG010000010">
    <property type="protein sequence ID" value="KAK6948736.1"/>
    <property type="molecule type" value="Genomic_DNA"/>
</dbReference>
<dbReference type="PANTHER" id="PTHR34144:SF5">
    <property type="entry name" value="ALPHA-1,3-MANNOSYLTRANSFERASE CMT1"/>
    <property type="match status" value="1"/>
</dbReference>
<reference evidence="1 2" key="1">
    <citation type="journal article" date="2024" name="Front Chem Biol">
        <title>Unveiling the potential of Daldinia eschscholtzii MFLUCC 19-0629 through bioactivity and bioinformatics studies for enhanced sustainable agriculture production.</title>
        <authorList>
            <person name="Brooks S."/>
            <person name="Weaver J.A."/>
            <person name="Klomchit A."/>
            <person name="Alharthi S.A."/>
            <person name="Onlamun T."/>
            <person name="Nurani R."/>
            <person name="Vong T.K."/>
            <person name="Alberti F."/>
            <person name="Greco C."/>
        </authorList>
    </citation>
    <scope>NUCLEOTIDE SEQUENCE [LARGE SCALE GENOMIC DNA]</scope>
    <source>
        <strain evidence="1">MFLUCC 19-0629</strain>
    </source>
</reference>
<dbReference type="PANTHER" id="PTHR34144">
    <property type="entry name" value="CHROMOSOME 8, WHOLE GENOME SHOTGUN SEQUENCE"/>
    <property type="match status" value="1"/>
</dbReference>
<evidence type="ECO:0008006" key="3">
    <source>
        <dbReference type="Google" id="ProtNLM"/>
    </source>
</evidence>
<dbReference type="InterPro" id="IPR021047">
    <property type="entry name" value="Mannosyltransferase_CMT1"/>
</dbReference>
<evidence type="ECO:0000313" key="2">
    <source>
        <dbReference type="Proteomes" id="UP001369815"/>
    </source>
</evidence>
<organism evidence="1 2">
    <name type="scientific">Daldinia eschscholtzii</name>
    <dbReference type="NCBI Taxonomy" id="292717"/>
    <lineage>
        <taxon>Eukaryota</taxon>
        <taxon>Fungi</taxon>
        <taxon>Dikarya</taxon>
        <taxon>Ascomycota</taxon>
        <taxon>Pezizomycotina</taxon>
        <taxon>Sordariomycetes</taxon>
        <taxon>Xylariomycetidae</taxon>
        <taxon>Xylariales</taxon>
        <taxon>Hypoxylaceae</taxon>
        <taxon>Daldinia</taxon>
    </lineage>
</organism>
<dbReference type="Pfam" id="PF11735">
    <property type="entry name" value="CAP59_mtransfer"/>
    <property type="match status" value="1"/>
</dbReference>
<evidence type="ECO:0000313" key="1">
    <source>
        <dbReference type="EMBL" id="KAK6948736.1"/>
    </source>
</evidence>
<proteinExistence type="predicted"/>
<sequence length="395" mass="44581">MATRPNLGAGGSNPADTSFARLECPSPNLTRYEYLKALVGDDEPRELKYFFALDLRQSINILPRLLGSIIEAIWFLGPTACALSIVEGNSDDGTDEVLHSLQSKLNELGIVYYLHSSEIDSKVGERIEKLAQLRNLALSPLLSLVGVTEDEKLTPLRPPLVPNANTTIIFLNDVAICVSDILELIHQRVFQSADMTCAMDWTYVGRDPTFYDVWVARTLLGDLFFDIPPDGNWNSAWNLFWNDRIASERFRKTLPFQVFACWNGAVAFTAAPILGEQSDQDEAYKKPIQKGKKENRVEFRGPREGECYSGEPTLFCKDLWRIGHGHIAVVPSVNLEYSDEDAYKIKMAKGYTSRWTAQEDEETMKIQWVDKPPDTVTCMPGLGDQTRRPWNETFT</sequence>
<name>A0AAX6M8J2_9PEZI</name>
<dbReference type="AlphaFoldDB" id="A0AAX6M8J2"/>
<dbReference type="Proteomes" id="UP001369815">
    <property type="component" value="Unassembled WGS sequence"/>
</dbReference>